<keyword evidence="1" id="KW-0808">Transferase</keyword>
<protein>
    <recommendedName>
        <fullName evidence="7">Adenylate kinase</fullName>
    </recommendedName>
</protein>
<dbReference type="Proteomes" id="UP000178179">
    <property type="component" value="Unassembled WGS sequence"/>
</dbReference>
<gene>
    <name evidence="5" type="ORF">A2119_00420</name>
</gene>
<keyword evidence="2" id="KW-0545">Nucleotide biosynthesis</keyword>
<dbReference type="InterPro" id="IPR000850">
    <property type="entry name" value="Adenylat/UMP-CMP_kin"/>
</dbReference>
<evidence type="ECO:0000256" key="4">
    <source>
        <dbReference type="ARBA" id="ARBA00022777"/>
    </source>
</evidence>
<name>A0A1G1YXV9_9BACT</name>
<dbReference type="GO" id="GO:0005524">
    <property type="term" value="F:ATP binding"/>
    <property type="evidence" value="ECO:0007669"/>
    <property type="project" value="InterPro"/>
</dbReference>
<evidence type="ECO:0008006" key="7">
    <source>
        <dbReference type="Google" id="ProtNLM"/>
    </source>
</evidence>
<dbReference type="InterPro" id="IPR033690">
    <property type="entry name" value="Adenylat_kinase_CS"/>
</dbReference>
<organism evidence="5 6">
    <name type="scientific">Candidatus Colwellbacteria bacterium GWA2_46_10</name>
    <dbReference type="NCBI Taxonomy" id="1797684"/>
    <lineage>
        <taxon>Bacteria</taxon>
        <taxon>Candidatus Colwelliibacteriota</taxon>
    </lineage>
</organism>
<reference evidence="5 6" key="1">
    <citation type="journal article" date="2016" name="Nat. Commun.">
        <title>Thousands of microbial genomes shed light on interconnected biogeochemical processes in an aquifer system.</title>
        <authorList>
            <person name="Anantharaman K."/>
            <person name="Brown C.T."/>
            <person name="Hug L.A."/>
            <person name="Sharon I."/>
            <person name="Castelle C.J."/>
            <person name="Probst A.J."/>
            <person name="Thomas B.C."/>
            <person name="Singh A."/>
            <person name="Wilkins M.J."/>
            <person name="Karaoz U."/>
            <person name="Brodie E.L."/>
            <person name="Williams K.H."/>
            <person name="Hubbard S.S."/>
            <person name="Banfield J.F."/>
        </authorList>
    </citation>
    <scope>NUCLEOTIDE SEQUENCE [LARGE SCALE GENOMIC DNA]</scope>
</reference>
<sequence length="362" mass="41183">MSTHKDFPLFKTKTEGVSKTFDLNDPAQRRDYFDLKAGKELEIIRNYLKNRTFVAYLLGKKGAGKGTYSKLFMEAVGGSVKMAHVSVGDIVRTATKAIEEGGESGAELKSFMEKYYRGFLPLEEAIAALASRSTKTLVPTEFILTLIKWELHEVEKKTVFLDGFPRDLDQVAYSIFFRDLIGYREDPDFFVFINLPESVIDARMKSRVVCPKCQTPRNISLMPTKDVGYDEQSKEFFLRCDNPECKGARMVAKEGDDQGVEAIRERMDKDEKVMAKIMALQGVDKVLVRNTIPVSEAKKYVDDYEITPSYVHEFNEDKKTVETREEPWVIKDDDGTESYSLLPPPVALSMIKQIASILEKQK</sequence>
<dbReference type="AlphaFoldDB" id="A0A1G1YXV9"/>
<evidence type="ECO:0000313" key="5">
    <source>
        <dbReference type="EMBL" id="OGY56247.1"/>
    </source>
</evidence>
<dbReference type="EMBL" id="MHIS01000019">
    <property type="protein sequence ID" value="OGY56247.1"/>
    <property type="molecule type" value="Genomic_DNA"/>
</dbReference>
<evidence type="ECO:0000256" key="1">
    <source>
        <dbReference type="ARBA" id="ARBA00022679"/>
    </source>
</evidence>
<proteinExistence type="predicted"/>
<dbReference type="PROSITE" id="PS00113">
    <property type="entry name" value="ADENYLATE_KINASE"/>
    <property type="match status" value="1"/>
</dbReference>
<dbReference type="SUPFAM" id="SSF52540">
    <property type="entry name" value="P-loop containing nucleoside triphosphate hydrolases"/>
    <property type="match status" value="1"/>
</dbReference>
<dbReference type="GO" id="GO:0019205">
    <property type="term" value="F:nucleobase-containing compound kinase activity"/>
    <property type="evidence" value="ECO:0007669"/>
    <property type="project" value="InterPro"/>
</dbReference>
<evidence type="ECO:0000256" key="2">
    <source>
        <dbReference type="ARBA" id="ARBA00022727"/>
    </source>
</evidence>
<keyword evidence="4" id="KW-0418">Kinase</keyword>
<dbReference type="CDD" id="cd01428">
    <property type="entry name" value="ADK"/>
    <property type="match status" value="1"/>
</dbReference>
<keyword evidence="3" id="KW-0547">Nucleotide-binding</keyword>
<evidence type="ECO:0000256" key="3">
    <source>
        <dbReference type="ARBA" id="ARBA00022741"/>
    </source>
</evidence>
<evidence type="ECO:0000313" key="6">
    <source>
        <dbReference type="Proteomes" id="UP000178179"/>
    </source>
</evidence>
<dbReference type="Pfam" id="PF00406">
    <property type="entry name" value="ADK"/>
    <property type="match status" value="1"/>
</dbReference>
<dbReference type="InterPro" id="IPR027417">
    <property type="entry name" value="P-loop_NTPase"/>
</dbReference>
<dbReference type="PANTHER" id="PTHR23359">
    <property type="entry name" value="NUCLEOTIDE KINASE"/>
    <property type="match status" value="1"/>
</dbReference>
<dbReference type="Gene3D" id="3.40.50.300">
    <property type="entry name" value="P-loop containing nucleotide triphosphate hydrolases"/>
    <property type="match status" value="1"/>
</dbReference>
<dbReference type="GO" id="GO:0009165">
    <property type="term" value="P:nucleotide biosynthetic process"/>
    <property type="evidence" value="ECO:0007669"/>
    <property type="project" value="UniProtKB-KW"/>
</dbReference>
<comment type="caution">
    <text evidence="5">The sequence shown here is derived from an EMBL/GenBank/DDBJ whole genome shotgun (WGS) entry which is preliminary data.</text>
</comment>
<accession>A0A1G1YXV9</accession>